<dbReference type="PROSITE" id="PS51712">
    <property type="entry name" value="G_ENGA"/>
    <property type="match status" value="2"/>
</dbReference>
<comment type="similarity">
    <text evidence="1">Belongs to the TRAFAC class TrmE-Era-EngA-EngB-Septin-like GTPase superfamily. EngA (Der) GTPase family.</text>
</comment>
<dbReference type="CDD" id="cd01895">
    <property type="entry name" value="EngA2"/>
    <property type="match status" value="1"/>
</dbReference>
<keyword evidence="4" id="KW-0677">Repeat</keyword>
<dbReference type="Gene3D" id="3.40.50.300">
    <property type="entry name" value="P-loop containing nucleotide triphosphate hydrolases"/>
    <property type="match status" value="2"/>
</dbReference>
<dbReference type="PANTHER" id="PTHR43834:SF6">
    <property type="entry name" value="GTPASE DER"/>
    <property type="match status" value="1"/>
</dbReference>
<keyword evidence="6" id="KW-0342">GTP-binding</keyword>
<protein>
    <recommendedName>
        <fullName evidence="2">GTPase Der</fullName>
    </recommendedName>
    <alternativeName>
        <fullName evidence="7">GTP-binding protein EngA</fullName>
    </alternativeName>
</protein>
<feature type="domain" description="EngA-type G" evidence="8">
    <location>
        <begin position="4"/>
        <end position="169"/>
    </location>
</feature>
<evidence type="ECO:0000259" key="8">
    <source>
        <dbReference type="PROSITE" id="PS51712"/>
    </source>
</evidence>
<dbReference type="CDD" id="cd01894">
    <property type="entry name" value="EngA1"/>
    <property type="match status" value="1"/>
</dbReference>
<dbReference type="InterPro" id="IPR027417">
    <property type="entry name" value="P-loop_NTPase"/>
</dbReference>
<reference evidence="9" key="1">
    <citation type="submission" date="2016-10" db="EMBL/GenBank/DDBJ databases">
        <authorList>
            <person name="de Groot N.N."/>
        </authorList>
    </citation>
    <scope>NUCLEOTIDE SEQUENCE</scope>
</reference>
<dbReference type="HAMAP" id="MF_00195">
    <property type="entry name" value="GTPase_Der"/>
    <property type="match status" value="1"/>
</dbReference>
<dbReference type="InterPro" id="IPR031166">
    <property type="entry name" value="G_ENGA"/>
</dbReference>
<dbReference type="PANTHER" id="PTHR43834">
    <property type="entry name" value="GTPASE DER"/>
    <property type="match status" value="1"/>
</dbReference>
<dbReference type="InterPro" id="IPR005225">
    <property type="entry name" value="Small_GTP-bd"/>
</dbReference>
<dbReference type="GO" id="GO:0042254">
    <property type="term" value="P:ribosome biogenesis"/>
    <property type="evidence" value="ECO:0007669"/>
    <property type="project" value="UniProtKB-KW"/>
</dbReference>
<dbReference type="Pfam" id="PF01926">
    <property type="entry name" value="MMR_HSR1"/>
    <property type="match status" value="2"/>
</dbReference>
<evidence type="ECO:0000256" key="4">
    <source>
        <dbReference type="ARBA" id="ARBA00022737"/>
    </source>
</evidence>
<proteinExistence type="inferred from homology"/>
<dbReference type="PRINTS" id="PR00326">
    <property type="entry name" value="GTP1OBG"/>
</dbReference>
<evidence type="ECO:0000256" key="7">
    <source>
        <dbReference type="ARBA" id="ARBA00032345"/>
    </source>
</evidence>
<evidence type="ECO:0000256" key="5">
    <source>
        <dbReference type="ARBA" id="ARBA00022741"/>
    </source>
</evidence>
<dbReference type="Pfam" id="PF14714">
    <property type="entry name" value="KH_dom-like"/>
    <property type="match status" value="1"/>
</dbReference>
<dbReference type="EMBL" id="FPHR01000006">
    <property type="protein sequence ID" value="SFV76610.1"/>
    <property type="molecule type" value="Genomic_DNA"/>
</dbReference>
<accession>A0A1W1D805</accession>
<evidence type="ECO:0000256" key="1">
    <source>
        <dbReference type="ARBA" id="ARBA00008279"/>
    </source>
</evidence>
<feature type="domain" description="EngA-type G" evidence="8">
    <location>
        <begin position="181"/>
        <end position="354"/>
    </location>
</feature>
<dbReference type="FunFam" id="3.40.50.300:FF:000040">
    <property type="entry name" value="GTPase Der"/>
    <property type="match status" value="1"/>
</dbReference>
<dbReference type="InterPro" id="IPR015946">
    <property type="entry name" value="KH_dom-like_a/b"/>
</dbReference>
<dbReference type="InterPro" id="IPR006073">
    <property type="entry name" value="GTP-bd"/>
</dbReference>
<dbReference type="InterPro" id="IPR016484">
    <property type="entry name" value="GTPase_Der"/>
</dbReference>
<evidence type="ECO:0000256" key="6">
    <source>
        <dbReference type="ARBA" id="ARBA00023134"/>
    </source>
</evidence>
<dbReference type="SUPFAM" id="SSF52540">
    <property type="entry name" value="P-loop containing nucleoside triphosphate hydrolases"/>
    <property type="match status" value="2"/>
</dbReference>
<keyword evidence="5" id="KW-0547">Nucleotide-binding</keyword>
<organism evidence="9">
    <name type="scientific">hydrothermal vent metagenome</name>
    <dbReference type="NCBI Taxonomy" id="652676"/>
    <lineage>
        <taxon>unclassified sequences</taxon>
        <taxon>metagenomes</taxon>
        <taxon>ecological metagenomes</taxon>
    </lineage>
</organism>
<dbReference type="Gene3D" id="3.30.300.20">
    <property type="match status" value="1"/>
</dbReference>
<name>A0A1W1D805_9ZZZZ</name>
<dbReference type="PIRSF" id="PIRSF006485">
    <property type="entry name" value="GTP-binding_EngA"/>
    <property type="match status" value="1"/>
</dbReference>
<dbReference type="GO" id="GO:0005525">
    <property type="term" value="F:GTP binding"/>
    <property type="evidence" value="ECO:0007669"/>
    <property type="project" value="UniProtKB-KW"/>
</dbReference>
<dbReference type="NCBIfam" id="TIGR00231">
    <property type="entry name" value="small_GTP"/>
    <property type="match status" value="2"/>
</dbReference>
<evidence type="ECO:0000256" key="3">
    <source>
        <dbReference type="ARBA" id="ARBA00022517"/>
    </source>
</evidence>
<dbReference type="GO" id="GO:0043022">
    <property type="term" value="F:ribosome binding"/>
    <property type="evidence" value="ECO:0007669"/>
    <property type="project" value="TreeGrafter"/>
</dbReference>
<keyword evidence="3" id="KW-0690">Ribosome biogenesis</keyword>
<dbReference type="InterPro" id="IPR032859">
    <property type="entry name" value="KH_dom-like"/>
</dbReference>
<evidence type="ECO:0000313" key="9">
    <source>
        <dbReference type="EMBL" id="SFV76610.1"/>
    </source>
</evidence>
<gene>
    <name evidence="9" type="ORF">MNB_SUP05-4-296</name>
</gene>
<sequence length="471" mass="52890">MGLPTISLVGRPNVGKSTLFNRLVGSRQALVSDFEGLTRDRQYAEILLDEDTDTFVTIIDTGGLTNEDNIVDSGIEGQVLSALEESDIIYFIVSSRDGVIGLDLEISARLRRLKKKIILVCNKAEGLNESLAAEFYELGLGEPKLISAEHNQGICELIDYTLPLLPQLEEEEEEEEEIEGIAVAVLGRPNVGKSTLINRILGEERVLAIDMPGTTRDSIYIPFEREGQKYTLIDTAGIRRKRSTHEKIEIFSIIKAIDALDRSHVVVLVLDAREGVTEQDATLLGMISDKGRALLIVINKWDGLDEYQKSEVKRKLDVKLSFVNYASVHYISALHGSGVGKLFAPIIKSYTNAGTKHSTSTLNKILELANHGHQPPPVKGRRLKIKYVNQTDVFPPTLTFHGNHLQNVPNAYDRYLKNFFINALKLTNTPVRIEYKSGENPFKDNKNELSARQVTKKRRLMQFIKKRKKRK</sequence>
<dbReference type="AlphaFoldDB" id="A0A1W1D805"/>
<dbReference type="NCBIfam" id="TIGR03594">
    <property type="entry name" value="GTPase_EngA"/>
    <property type="match status" value="1"/>
</dbReference>
<evidence type="ECO:0000256" key="2">
    <source>
        <dbReference type="ARBA" id="ARBA00020953"/>
    </source>
</evidence>